<dbReference type="InterPro" id="IPR001482">
    <property type="entry name" value="T2SS/T4SS_dom"/>
</dbReference>
<dbReference type="CDD" id="cd01129">
    <property type="entry name" value="PulE-GspE-like"/>
    <property type="match status" value="1"/>
</dbReference>
<evidence type="ECO:0000259" key="4">
    <source>
        <dbReference type="PROSITE" id="PS00662"/>
    </source>
</evidence>
<evidence type="ECO:0000256" key="3">
    <source>
        <dbReference type="ARBA" id="ARBA00022840"/>
    </source>
</evidence>
<dbReference type="GO" id="GO:0016887">
    <property type="term" value="F:ATP hydrolysis activity"/>
    <property type="evidence" value="ECO:0007669"/>
    <property type="project" value="TreeGrafter"/>
</dbReference>
<dbReference type="SMART" id="SM00382">
    <property type="entry name" value="AAA"/>
    <property type="match status" value="1"/>
</dbReference>
<dbReference type="GO" id="GO:0005524">
    <property type="term" value="F:ATP binding"/>
    <property type="evidence" value="ECO:0007669"/>
    <property type="project" value="UniProtKB-KW"/>
</dbReference>
<dbReference type="Pfam" id="PF05157">
    <property type="entry name" value="MshEN"/>
    <property type="match status" value="1"/>
</dbReference>
<organism evidence="5 6">
    <name type="scientific">Candidatus Taenaricola geysiri</name>
    <dbReference type="NCBI Taxonomy" id="1974752"/>
    <lineage>
        <taxon>Bacteria</taxon>
        <taxon>Pseudomonadati</taxon>
        <taxon>Candidatus Omnitrophota</taxon>
        <taxon>Candidatus Taenaricola</taxon>
    </lineage>
</organism>
<dbReference type="PROSITE" id="PS00662">
    <property type="entry name" value="T2SP_E"/>
    <property type="match status" value="1"/>
</dbReference>
<dbReference type="PANTHER" id="PTHR30258">
    <property type="entry name" value="TYPE II SECRETION SYSTEM PROTEIN GSPE-RELATED"/>
    <property type="match status" value="1"/>
</dbReference>
<dbReference type="InterPro" id="IPR003593">
    <property type="entry name" value="AAA+_ATPase"/>
</dbReference>
<dbReference type="Gene3D" id="3.30.450.90">
    <property type="match status" value="1"/>
</dbReference>
<comment type="similarity">
    <text evidence="1">Belongs to the GSP E family.</text>
</comment>
<protein>
    <submittedName>
        <fullName evidence="5">Type II secretion system protein GspE</fullName>
    </submittedName>
</protein>
<dbReference type="GO" id="GO:0005886">
    <property type="term" value="C:plasma membrane"/>
    <property type="evidence" value="ECO:0007669"/>
    <property type="project" value="TreeGrafter"/>
</dbReference>
<sequence length="567" mass="63118">MRTTRLKLGEMLKEAGLLTEEQIQAALKEQKRKKSPIGDIFVELGFISEKDIAETLAIQLEVPFVSGDQGLLKPRQDQDLGNVLPHDVARQYNVLPLSRDNNVLTVAITDPSDLMSIDNLRSVTNCEISPVIATKIDIKKAQDEFYGEQTLLRDAVEDTYKIENIETIDTESGPERTSLDESQAMAEAAPAVKIVDLILLEAIKSRASDIHIEPFEKHLSVRYRIDGELYEVAPPSQQLTSAIVSRFKIMSKMDIAEKRLPQDGAFSLKIGPKIVDFRVSTLPTIFGEKIVIRLLDKASIMFKLEDMGFGGKMLEYYRQAVNRPYGLIFITGPTGSGKSTTLYATLREIATPDKNVITIEDPVEYRLDGINQMQVKTNIGLTFASGVRTSLRQDPDIILVGEVRDLETAQSCVRAALTGHLVLSTLHTNDAASSIVRLKDFGIEPFLIGSSLILIEAQRLVRRLCQKCREPYQPSKEEKEKFNLADTIYKSKGCPECRKSGYKGRIGIYEVLFMTPAIKELVYTNATTVEIKKKAQEEGMASLLFDGISKVNSGLTSMEEVLAAAYE</sequence>
<evidence type="ECO:0000256" key="1">
    <source>
        <dbReference type="ARBA" id="ARBA00006611"/>
    </source>
</evidence>
<comment type="caution">
    <text evidence="5">The sequence shown here is derived from an EMBL/GenBank/DDBJ whole genome shotgun (WGS) entry which is preliminary data.</text>
</comment>
<dbReference type="InterPro" id="IPR027417">
    <property type="entry name" value="P-loop_NTPase"/>
</dbReference>
<feature type="domain" description="Bacterial type II secretion system protein E" evidence="4">
    <location>
        <begin position="391"/>
        <end position="405"/>
    </location>
</feature>
<dbReference type="EMBL" id="PFGP01000074">
    <property type="protein sequence ID" value="PIW66459.1"/>
    <property type="molecule type" value="Genomic_DNA"/>
</dbReference>
<dbReference type="SUPFAM" id="SSF52540">
    <property type="entry name" value="P-loop containing nucleoside triphosphate hydrolases"/>
    <property type="match status" value="1"/>
</dbReference>
<proteinExistence type="inferred from homology"/>
<gene>
    <name evidence="5" type="ORF">COW11_03200</name>
</gene>
<dbReference type="Gene3D" id="3.30.300.160">
    <property type="entry name" value="Type II secretion system, protein E, N-terminal domain"/>
    <property type="match status" value="1"/>
</dbReference>
<dbReference type="FunFam" id="3.30.450.90:FF:000001">
    <property type="entry name" value="Type II secretion system ATPase GspE"/>
    <property type="match status" value="1"/>
</dbReference>
<reference evidence="5 6" key="1">
    <citation type="submission" date="2017-09" db="EMBL/GenBank/DDBJ databases">
        <title>Depth-based differentiation of microbial function through sediment-hosted aquifers and enrichment of novel symbionts in the deep terrestrial subsurface.</title>
        <authorList>
            <person name="Probst A.J."/>
            <person name="Ladd B."/>
            <person name="Jarett J.K."/>
            <person name="Geller-Mcgrath D.E."/>
            <person name="Sieber C.M."/>
            <person name="Emerson J.B."/>
            <person name="Anantharaman K."/>
            <person name="Thomas B.C."/>
            <person name="Malmstrom R."/>
            <person name="Stieglmeier M."/>
            <person name="Klingl A."/>
            <person name="Woyke T."/>
            <person name="Ryan C.M."/>
            <person name="Banfield J.F."/>
        </authorList>
    </citation>
    <scope>NUCLEOTIDE SEQUENCE [LARGE SCALE GENOMIC DNA]</scope>
    <source>
        <strain evidence="5">CG12_big_fil_rev_8_21_14_0_65_43_15</strain>
    </source>
</reference>
<evidence type="ECO:0000313" key="6">
    <source>
        <dbReference type="Proteomes" id="UP000231267"/>
    </source>
</evidence>
<dbReference type="Gene3D" id="3.40.50.300">
    <property type="entry name" value="P-loop containing nucleotide triphosphate hydrolases"/>
    <property type="match status" value="1"/>
</dbReference>
<dbReference type="InterPro" id="IPR037257">
    <property type="entry name" value="T2SS_E_N_sf"/>
</dbReference>
<dbReference type="Pfam" id="PF00437">
    <property type="entry name" value="T2SSE"/>
    <property type="match status" value="1"/>
</dbReference>
<dbReference type="FunFam" id="3.40.50.300:FF:000398">
    <property type="entry name" value="Type IV pilus assembly ATPase PilB"/>
    <property type="match status" value="1"/>
</dbReference>
<accession>A0A2J0LGX4</accession>
<dbReference type="InterPro" id="IPR007831">
    <property type="entry name" value="T2SS_GspE_N"/>
</dbReference>
<dbReference type="AlphaFoldDB" id="A0A2J0LGX4"/>
<dbReference type="PANTHER" id="PTHR30258:SF1">
    <property type="entry name" value="PROTEIN TRANSPORT PROTEIN HOFB HOMOLOG"/>
    <property type="match status" value="1"/>
</dbReference>
<evidence type="ECO:0000313" key="5">
    <source>
        <dbReference type="EMBL" id="PIW66459.1"/>
    </source>
</evidence>
<keyword evidence="2" id="KW-0547">Nucleotide-binding</keyword>
<evidence type="ECO:0000256" key="2">
    <source>
        <dbReference type="ARBA" id="ARBA00022741"/>
    </source>
</evidence>
<dbReference type="Proteomes" id="UP000231267">
    <property type="component" value="Unassembled WGS sequence"/>
</dbReference>
<dbReference type="SUPFAM" id="SSF160246">
    <property type="entry name" value="EspE N-terminal domain-like"/>
    <property type="match status" value="1"/>
</dbReference>
<name>A0A2J0LGX4_9BACT</name>
<keyword evidence="3" id="KW-0067">ATP-binding</keyword>